<dbReference type="EMBL" id="JAUEPR010000053">
    <property type="protein sequence ID" value="KAK0471208.1"/>
    <property type="molecule type" value="Genomic_DNA"/>
</dbReference>
<evidence type="ECO:0000313" key="2">
    <source>
        <dbReference type="EMBL" id="KAK0471208.1"/>
    </source>
</evidence>
<evidence type="ECO:0000313" key="3">
    <source>
        <dbReference type="Proteomes" id="UP001175227"/>
    </source>
</evidence>
<organism evidence="2 3">
    <name type="scientific">Armillaria novae-zelandiae</name>
    <dbReference type="NCBI Taxonomy" id="153914"/>
    <lineage>
        <taxon>Eukaryota</taxon>
        <taxon>Fungi</taxon>
        <taxon>Dikarya</taxon>
        <taxon>Basidiomycota</taxon>
        <taxon>Agaricomycotina</taxon>
        <taxon>Agaricomycetes</taxon>
        <taxon>Agaricomycetidae</taxon>
        <taxon>Agaricales</taxon>
        <taxon>Marasmiineae</taxon>
        <taxon>Physalacriaceae</taxon>
        <taxon>Armillaria</taxon>
    </lineage>
</organism>
<keyword evidence="3" id="KW-1185">Reference proteome</keyword>
<dbReference type="AlphaFoldDB" id="A0AA39TZY9"/>
<name>A0AA39TZY9_9AGAR</name>
<feature type="region of interest" description="Disordered" evidence="1">
    <location>
        <begin position="169"/>
        <end position="195"/>
    </location>
</feature>
<evidence type="ECO:0000256" key="1">
    <source>
        <dbReference type="SAM" id="MobiDB-lite"/>
    </source>
</evidence>
<feature type="compositionally biased region" description="Polar residues" evidence="1">
    <location>
        <begin position="169"/>
        <end position="180"/>
    </location>
</feature>
<proteinExistence type="predicted"/>
<sequence>MDLRMNLLAIATQKLWPTRQSGVPTRTIGRVWLKTRTIMSYHHKRIKLSRMAASNSRKAHDLKELDPRWKSYPLKRKQSQVFDAKVPIYLNEYRRLNPWLISWKHVKPEDQNALVALQNTLICDIFNHEYFDQGIHIDLITHSRKQWEDNFHKGFKNCTDHLKNVQSSLSTNSRMDSSDGSHPPFEPKPSDNLRDAKHTSNAIHKLAKMLRLSGNLTGCQWFELEKKAEIKAFLAEKRHERCTGGSNEAGAEGASVRIMPIG</sequence>
<gene>
    <name evidence="2" type="ORF">IW261DRAFT_1572236</name>
</gene>
<protein>
    <submittedName>
        <fullName evidence="2">Uncharacterized protein</fullName>
    </submittedName>
</protein>
<comment type="caution">
    <text evidence="2">The sequence shown here is derived from an EMBL/GenBank/DDBJ whole genome shotgun (WGS) entry which is preliminary data.</text>
</comment>
<dbReference type="Proteomes" id="UP001175227">
    <property type="component" value="Unassembled WGS sequence"/>
</dbReference>
<reference evidence="2" key="1">
    <citation type="submission" date="2023-06" db="EMBL/GenBank/DDBJ databases">
        <authorList>
            <consortium name="Lawrence Berkeley National Laboratory"/>
            <person name="Ahrendt S."/>
            <person name="Sahu N."/>
            <person name="Indic B."/>
            <person name="Wong-Bajracharya J."/>
            <person name="Merenyi Z."/>
            <person name="Ke H.-M."/>
            <person name="Monk M."/>
            <person name="Kocsube S."/>
            <person name="Drula E."/>
            <person name="Lipzen A."/>
            <person name="Balint B."/>
            <person name="Henrissat B."/>
            <person name="Andreopoulos B."/>
            <person name="Martin F.M."/>
            <person name="Harder C.B."/>
            <person name="Rigling D."/>
            <person name="Ford K.L."/>
            <person name="Foster G.D."/>
            <person name="Pangilinan J."/>
            <person name="Papanicolaou A."/>
            <person name="Barry K."/>
            <person name="LaButti K."/>
            <person name="Viragh M."/>
            <person name="Koriabine M."/>
            <person name="Yan M."/>
            <person name="Riley R."/>
            <person name="Champramary S."/>
            <person name="Plett K.L."/>
            <person name="Tsai I.J."/>
            <person name="Slot J."/>
            <person name="Sipos G."/>
            <person name="Plett J."/>
            <person name="Nagy L.G."/>
            <person name="Grigoriev I.V."/>
        </authorList>
    </citation>
    <scope>NUCLEOTIDE SEQUENCE</scope>
    <source>
        <strain evidence="2">ICMP 16352</strain>
    </source>
</reference>
<accession>A0AA39TZY9</accession>